<accession>A0AAE1PBB9</accession>
<protein>
    <submittedName>
        <fullName evidence="1">Uncharacterized protein</fullName>
    </submittedName>
</protein>
<dbReference type="EMBL" id="JAWZYT010002470">
    <property type="protein sequence ID" value="KAK4304150.1"/>
    <property type="molecule type" value="Genomic_DNA"/>
</dbReference>
<proteinExistence type="predicted"/>
<sequence length="106" mass="12063">MELKEVVIVVEFVVILREPFILTIASKHTLGDLLSIRRSPVTLQDKTEAETFKQPRTTIPRARNTIQRVRMKGKHRVYAGLPTVLSQDCRNRGWKSMHTGDTHGVG</sequence>
<gene>
    <name evidence="1" type="ORF">Pmani_023899</name>
</gene>
<dbReference type="Proteomes" id="UP001292094">
    <property type="component" value="Unassembled WGS sequence"/>
</dbReference>
<keyword evidence="2" id="KW-1185">Reference proteome</keyword>
<name>A0AAE1PBB9_9EUCA</name>
<organism evidence="1 2">
    <name type="scientific">Petrolisthes manimaculis</name>
    <dbReference type="NCBI Taxonomy" id="1843537"/>
    <lineage>
        <taxon>Eukaryota</taxon>
        <taxon>Metazoa</taxon>
        <taxon>Ecdysozoa</taxon>
        <taxon>Arthropoda</taxon>
        <taxon>Crustacea</taxon>
        <taxon>Multicrustacea</taxon>
        <taxon>Malacostraca</taxon>
        <taxon>Eumalacostraca</taxon>
        <taxon>Eucarida</taxon>
        <taxon>Decapoda</taxon>
        <taxon>Pleocyemata</taxon>
        <taxon>Anomura</taxon>
        <taxon>Galatheoidea</taxon>
        <taxon>Porcellanidae</taxon>
        <taxon>Petrolisthes</taxon>
    </lineage>
</organism>
<reference evidence="1" key="1">
    <citation type="submission" date="2023-11" db="EMBL/GenBank/DDBJ databases">
        <title>Genome assemblies of two species of porcelain crab, Petrolisthes cinctipes and Petrolisthes manimaculis (Anomura: Porcellanidae).</title>
        <authorList>
            <person name="Angst P."/>
        </authorList>
    </citation>
    <scope>NUCLEOTIDE SEQUENCE</scope>
    <source>
        <strain evidence="1">PB745_02</strain>
        <tissue evidence="1">Gill</tissue>
    </source>
</reference>
<evidence type="ECO:0000313" key="1">
    <source>
        <dbReference type="EMBL" id="KAK4304150.1"/>
    </source>
</evidence>
<comment type="caution">
    <text evidence="1">The sequence shown here is derived from an EMBL/GenBank/DDBJ whole genome shotgun (WGS) entry which is preliminary data.</text>
</comment>
<evidence type="ECO:0000313" key="2">
    <source>
        <dbReference type="Proteomes" id="UP001292094"/>
    </source>
</evidence>
<dbReference type="AlphaFoldDB" id="A0AAE1PBB9"/>